<dbReference type="PANTHER" id="PTHR34239:SF2">
    <property type="entry name" value="TRANSPOSABLE ELEMENT P TRANSPOSASE_THAP9 CONSERVED DOMAIN-CONTAINING PROTEIN"/>
    <property type="match status" value="1"/>
</dbReference>
<proteinExistence type="predicted"/>
<accession>A0A3M6T7K4</accession>
<sequence>MPGEDFLKELAQDLTVSEKTSPLLRKCLAPIFNILLAEKMGDKKIKAKLDKYPCPENVKGLRTPKANPSI</sequence>
<dbReference type="PANTHER" id="PTHR34239">
    <property type="entry name" value="APPLE DOMAIN-CONTAINING PROTEIN"/>
    <property type="match status" value="1"/>
</dbReference>
<evidence type="ECO:0000313" key="2">
    <source>
        <dbReference type="Proteomes" id="UP000275408"/>
    </source>
</evidence>
<evidence type="ECO:0000313" key="1">
    <source>
        <dbReference type="EMBL" id="RMX37370.1"/>
    </source>
</evidence>
<organism evidence="1 2">
    <name type="scientific">Pocillopora damicornis</name>
    <name type="common">Cauliflower coral</name>
    <name type="synonym">Millepora damicornis</name>
    <dbReference type="NCBI Taxonomy" id="46731"/>
    <lineage>
        <taxon>Eukaryota</taxon>
        <taxon>Metazoa</taxon>
        <taxon>Cnidaria</taxon>
        <taxon>Anthozoa</taxon>
        <taxon>Hexacorallia</taxon>
        <taxon>Scleractinia</taxon>
        <taxon>Astrocoeniina</taxon>
        <taxon>Pocilloporidae</taxon>
        <taxon>Pocillopora</taxon>
    </lineage>
</organism>
<reference evidence="1 2" key="1">
    <citation type="journal article" date="2018" name="Sci. Rep.">
        <title>Comparative analysis of the Pocillopora damicornis genome highlights role of immune system in coral evolution.</title>
        <authorList>
            <person name="Cunning R."/>
            <person name="Bay R.A."/>
            <person name="Gillette P."/>
            <person name="Baker A.C."/>
            <person name="Traylor-Knowles N."/>
        </authorList>
    </citation>
    <scope>NUCLEOTIDE SEQUENCE [LARGE SCALE GENOMIC DNA]</scope>
    <source>
        <strain evidence="1">RSMAS</strain>
        <tissue evidence="1">Whole animal</tissue>
    </source>
</reference>
<keyword evidence="2" id="KW-1185">Reference proteome</keyword>
<dbReference type="Proteomes" id="UP000275408">
    <property type="component" value="Unassembled WGS sequence"/>
</dbReference>
<name>A0A3M6T7K4_POCDA</name>
<comment type="caution">
    <text evidence="1">The sequence shown here is derived from an EMBL/GenBank/DDBJ whole genome shotgun (WGS) entry which is preliminary data.</text>
</comment>
<protein>
    <submittedName>
        <fullName evidence="1">Uncharacterized protein</fullName>
    </submittedName>
</protein>
<dbReference type="EMBL" id="RCHS01004149">
    <property type="protein sequence ID" value="RMX37370.1"/>
    <property type="molecule type" value="Genomic_DNA"/>
</dbReference>
<gene>
    <name evidence="1" type="ORF">pdam_00020321</name>
</gene>
<dbReference type="AlphaFoldDB" id="A0A3M6T7K4"/>